<accession>A0ABN0X782</accession>
<evidence type="ECO:0000256" key="5">
    <source>
        <dbReference type="ARBA" id="ARBA00022989"/>
    </source>
</evidence>
<keyword evidence="10" id="KW-1185">Reference proteome</keyword>
<feature type="transmembrane region" description="Helical" evidence="7">
    <location>
        <begin position="39"/>
        <end position="61"/>
    </location>
</feature>
<dbReference type="EMBL" id="BAAABM010000047">
    <property type="protein sequence ID" value="GAA0356872.1"/>
    <property type="molecule type" value="Genomic_DNA"/>
</dbReference>
<evidence type="ECO:0000259" key="8">
    <source>
        <dbReference type="PROSITE" id="PS50928"/>
    </source>
</evidence>
<evidence type="ECO:0000256" key="4">
    <source>
        <dbReference type="ARBA" id="ARBA00022692"/>
    </source>
</evidence>
<keyword evidence="4 7" id="KW-0812">Transmembrane</keyword>
<feature type="domain" description="ABC transmembrane type-1" evidence="8">
    <location>
        <begin position="113"/>
        <end position="299"/>
    </location>
</feature>
<feature type="transmembrane region" description="Helical" evidence="7">
    <location>
        <begin position="114"/>
        <end position="136"/>
    </location>
</feature>
<dbReference type="InterPro" id="IPR000515">
    <property type="entry name" value="MetI-like"/>
</dbReference>
<feature type="transmembrane region" description="Helical" evidence="7">
    <location>
        <begin position="148"/>
        <end position="168"/>
    </location>
</feature>
<sequence>MSEPITTTDTLAVAQTGSEVSGASASLWSDAWRALRRRVVFWLSVAILLFMGLLAVFPSLFTDRGVNDRCDVRFAKHTPSSWNPFGAGGHPFGFDTHGCDYWAQIVHGARAPMIVGFVVTGIALTLSITLGSLSGYFGRWLDALISRITDIFFGLPLVLGALVILTAFPDHGVWTMSLVLGVLWWPTMTRLMRGQVLSVRDADYVQAARMLGAGDLRIMVRHILPNAVAPVFVYAMLNVGVVIGYEATLDYLGVGLQYPTVSWGLQLSQAQDVFTDHPYLLIYPAVLLTATVLSFLLLGDAVRDALDPKLR</sequence>
<evidence type="ECO:0000256" key="2">
    <source>
        <dbReference type="ARBA" id="ARBA00022448"/>
    </source>
</evidence>
<dbReference type="PANTHER" id="PTHR43386">
    <property type="entry name" value="OLIGOPEPTIDE TRANSPORT SYSTEM PERMEASE PROTEIN APPC"/>
    <property type="match status" value="1"/>
</dbReference>
<dbReference type="InterPro" id="IPR050366">
    <property type="entry name" value="BP-dependent_transpt_permease"/>
</dbReference>
<feature type="transmembrane region" description="Helical" evidence="7">
    <location>
        <begin position="281"/>
        <end position="302"/>
    </location>
</feature>
<comment type="subcellular location">
    <subcellularLocation>
        <location evidence="1 7">Cell membrane</location>
        <topology evidence="1 7">Multi-pass membrane protein</topology>
    </subcellularLocation>
</comment>
<evidence type="ECO:0000256" key="1">
    <source>
        <dbReference type="ARBA" id="ARBA00004651"/>
    </source>
</evidence>
<feature type="transmembrane region" description="Helical" evidence="7">
    <location>
        <begin position="227"/>
        <end position="245"/>
    </location>
</feature>
<dbReference type="PANTHER" id="PTHR43386:SF6">
    <property type="entry name" value="ABC TRANSPORTER PERMEASE PROTEIN"/>
    <property type="match status" value="1"/>
</dbReference>
<comment type="caution">
    <text evidence="9">The sequence shown here is derived from an EMBL/GenBank/DDBJ whole genome shotgun (WGS) entry which is preliminary data.</text>
</comment>
<dbReference type="RefSeq" id="WP_252802307.1">
    <property type="nucleotide sequence ID" value="NZ_BAAABM010000047.1"/>
</dbReference>
<proteinExistence type="inferred from homology"/>
<keyword evidence="6 7" id="KW-0472">Membrane</keyword>
<protein>
    <submittedName>
        <fullName evidence="9">ABC transporter permease</fullName>
    </submittedName>
</protein>
<dbReference type="SUPFAM" id="SSF161098">
    <property type="entry name" value="MetI-like"/>
    <property type="match status" value="1"/>
</dbReference>
<dbReference type="PROSITE" id="PS50928">
    <property type="entry name" value="ABC_TM1"/>
    <property type="match status" value="1"/>
</dbReference>
<dbReference type="Proteomes" id="UP001501822">
    <property type="component" value="Unassembled WGS sequence"/>
</dbReference>
<dbReference type="Pfam" id="PF12911">
    <property type="entry name" value="OppC_N"/>
    <property type="match status" value="1"/>
</dbReference>
<keyword evidence="5 7" id="KW-1133">Transmembrane helix</keyword>
<comment type="similarity">
    <text evidence="7">Belongs to the binding-protein-dependent transport system permease family.</text>
</comment>
<dbReference type="Pfam" id="PF00528">
    <property type="entry name" value="BPD_transp_1"/>
    <property type="match status" value="1"/>
</dbReference>
<feature type="transmembrane region" description="Helical" evidence="7">
    <location>
        <begin position="174"/>
        <end position="192"/>
    </location>
</feature>
<dbReference type="InterPro" id="IPR025966">
    <property type="entry name" value="OppC_N"/>
</dbReference>
<dbReference type="Gene3D" id="1.10.3720.10">
    <property type="entry name" value="MetI-like"/>
    <property type="match status" value="1"/>
</dbReference>
<keyword evidence="3" id="KW-1003">Cell membrane</keyword>
<keyword evidence="2 7" id="KW-0813">Transport</keyword>
<reference evidence="9 10" key="1">
    <citation type="journal article" date="2019" name="Int. J. Syst. Evol. Microbiol.">
        <title>The Global Catalogue of Microorganisms (GCM) 10K type strain sequencing project: providing services to taxonomists for standard genome sequencing and annotation.</title>
        <authorList>
            <consortium name="The Broad Institute Genomics Platform"/>
            <consortium name="The Broad Institute Genome Sequencing Center for Infectious Disease"/>
            <person name="Wu L."/>
            <person name="Ma J."/>
        </authorList>
    </citation>
    <scope>NUCLEOTIDE SEQUENCE [LARGE SCALE GENOMIC DNA]</scope>
    <source>
        <strain evidence="9 10">JCM 3146</strain>
    </source>
</reference>
<name>A0ABN0X782_9ACTN</name>
<organism evidence="9 10">
    <name type="scientific">Actinoallomurus spadix</name>
    <dbReference type="NCBI Taxonomy" id="79912"/>
    <lineage>
        <taxon>Bacteria</taxon>
        <taxon>Bacillati</taxon>
        <taxon>Actinomycetota</taxon>
        <taxon>Actinomycetes</taxon>
        <taxon>Streptosporangiales</taxon>
        <taxon>Thermomonosporaceae</taxon>
        <taxon>Actinoallomurus</taxon>
    </lineage>
</organism>
<dbReference type="CDD" id="cd06261">
    <property type="entry name" value="TM_PBP2"/>
    <property type="match status" value="1"/>
</dbReference>
<dbReference type="InterPro" id="IPR035906">
    <property type="entry name" value="MetI-like_sf"/>
</dbReference>
<gene>
    <name evidence="9" type="ORF">GCM10010151_53150</name>
</gene>
<evidence type="ECO:0000313" key="10">
    <source>
        <dbReference type="Proteomes" id="UP001501822"/>
    </source>
</evidence>
<evidence type="ECO:0000313" key="9">
    <source>
        <dbReference type="EMBL" id="GAA0356872.1"/>
    </source>
</evidence>
<evidence type="ECO:0000256" key="6">
    <source>
        <dbReference type="ARBA" id="ARBA00023136"/>
    </source>
</evidence>
<evidence type="ECO:0000256" key="3">
    <source>
        <dbReference type="ARBA" id="ARBA00022475"/>
    </source>
</evidence>
<evidence type="ECO:0000256" key="7">
    <source>
        <dbReference type="RuleBase" id="RU363032"/>
    </source>
</evidence>